<organism evidence="2 3">
    <name type="scientific">Metabacillus arenae</name>
    <dbReference type="NCBI Taxonomy" id="2771434"/>
    <lineage>
        <taxon>Bacteria</taxon>
        <taxon>Bacillati</taxon>
        <taxon>Bacillota</taxon>
        <taxon>Bacilli</taxon>
        <taxon>Bacillales</taxon>
        <taxon>Bacillaceae</taxon>
        <taxon>Metabacillus</taxon>
    </lineage>
</organism>
<gene>
    <name evidence="2" type="ORF">IC621_11775</name>
</gene>
<dbReference type="HAMAP" id="MF_01041">
    <property type="entry name" value="UPF0223"/>
    <property type="match status" value="1"/>
</dbReference>
<comment type="similarity">
    <text evidence="1">Belongs to the UPF0223 family.</text>
</comment>
<dbReference type="Pfam" id="PF05256">
    <property type="entry name" value="UPF0223"/>
    <property type="match status" value="1"/>
</dbReference>
<evidence type="ECO:0000313" key="3">
    <source>
        <dbReference type="Proteomes" id="UP000626844"/>
    </source>
</evidence>
<dbReference type="Gene3D" id="1.10.220.80">
    <property type="entry name" value="BH2638-like"/>
    <property type="match status" value="1"/>
</dbReference>
<dbReference type="AlphaFoldDB" id="A0A926RXE1"/>
<dbReference type="RefSeq" id="WP_191158607.1">
    <property type="nucleotide sequence ID" value="NZ_JACXAI010000014.1"/>
</dbReference>
<dbReference type="PIRSF" id="PIRSF037260">
    <property type="entry name" value="UPF0223"/>
    <property type="match status" value="1"/>
</dbReference>
<proteinExistence type="inferred from homology"/>
<name>A0A926RXE1_9BACI</name>
<dbReference type="InterPro" id="IPR007920">
    <property type="entry name" value="UPF0223"/>
</dbReference>
<comment type="caution">
    <text evidence="2">The sequence shown here is derived from an EMBL/GenBank/DDBJ whole genome shotgun (WGS) entry which is preliminary data.</text>
</comment>
<protein>
    <recommendedName>
        <fullName evidence="1">UPF0223 protein IC621_11775</fullName>
    </recommendedName>
</protein>
<evidence type="ECO:0000256" key="1">
    <source>
        <dbReference type="HAMAP-Rule" id="MF_01041"/>
    </source>
</evidence>
<keyword evidence="3" id="KW-1185">Reference proteome</keyword>
<dbReference type="InterPro" id="IPR023324">
    <property type="entry name" value="BH2638-like_sf"/>
</dbReference>
<dbReference type="NCBIfam" id="NF003353">
    <property type="entry name" value="PRK04387.1"/>
    <property type="match status" value="1"/>
</dbReference>
<evidence type="ECO:0000313" key="2">
    <source>
        <dbReference type="EMBL" id="MBD1380911.1"/>
    </source>
</evidence>
<dbReference type="Proteomes" id="UP000626844">
    <property type="component" value="Unassembled WGS sequence"/>
</dbReference>
<accession>A0A926RXE1</accession>
<dbReference type="SUPFAM" id="SSF158504">
    <property type="entry name" value="BH2638-like"/>
    <property type="match status" value="1"/>
</dbReference>
<dbReference type="EMBL" id="JACXAI010000014">
    <property type="protein sequence ID" value="MBD1380911.1"/>
    <property type="molecule type" value="Genomic_DNA"/>
</dbReference>
<reference evidence="2" key="1">
    <citation type="submission" date="2020-09" db="EMBL/GenBank/DDBJ databases">
        <title>A novel bacterium of genus Bacillus, isolated from South China Sea.</title>
        <authorList>
            <person name="Huang H."/>
            <person name="Mo K."/>
            <person name="Hu Y."/>
        </authorList>
    </citation>
    <scope>NUCLEOTIDE SEQUENCE</scope>
    <source>
        <strain evidence="2">IB182487</strain>
    </source>
</reference>
<sequence>MEYQYPISHEWSTEEIIDVIRFYEHIEKAYEKGIVRKHLMTAYRRFKEIVPSKSEEKQLCHEFEELSSYSPYRTVQKAKAAQDGDLIKM</sequence>